<protein>
    <submittedName>
        <fullName evidence="1">Uncharacterized protein</fullName>
    </submittedName>
</protein>
<dbReference type="AlphaFoldDB" id="X1IYP6"/>
<name>X1IYP6_9ZZZZ</name>
<proteinExistence type="predicted"/>
<reference evidence="1" key="1">
    <citation type="journal article" date="2014" name="Front. Microbiol.">
        <title>High frequency of phylogenetically diverse reductive dehalogenase-homologous genes in deep subseafloor sedimentary metagenomes.</title>
        <authorList>
            <person name="Kawai M."/>
            <person name="Futagami T."/>
            <person name="Toyoda A."/>
            <person name="Takaki Y."/>
            <person name="Nishi S."/>
            <person name="Hori S."/>
            <person name="Arai W."/>
            <person name="Tsubouchi T."/>
            <person name="Morono Y."/>
            <person name="Uchiyama I."/>
            <person name="Ito T."/>
            <person name="Fujiyama A."/>
            <person name="Inagaki F."/>
            <person name="Takami H."/>
        </authorList>
    </citation>
    <scope>NUCLEOTIDE SEQUENCE</scope>
    <source>
        <strain evidence="1">Expedition CK06-06</strain>
    </source>
</reference>
<sequence length="56" mass="6553">PKLNEEEGKGKRYTSYPYQTSWYHQQEFVSALPFNLEFSNLTPQDLSDLSSLQNLL</sequence>
<accession>X1IYP6</accession>
<feature type="non-terminal residue" evidence="1">
    <location>
        <position position="1"/>
    </location>
</feature>
<evidence type="ECO:0000313" key="1">
    <source>
        <dbReference type="EMBL" id="GAH86847.1"/>
    </source>
</evidence>
<dbReference type="EMBL" id="BARU01043955">
    <property type="protein sequence ID" value="GAH86847.1"/>
    <property type="molecule type" value="Genomic_DNA"/>
</dbReference>
<gene>
    <name evidence="1" type="ORF">S03H2_67202</name>
</gene>
<comment type="caution">
    <text evidence="1">The sequence shown here is derived from an EMBL/GenBank/DDBJ whole genome shotgun (WGS) entry which is preliminary data.</text>
</comment>
<organism evidence="1">
    <name type="scientific">marine sediment metagenome</name>
    <dbReference type="NCBI Taxonomy" id="412755"/>
    <lineage>
        <taxon>unclassified sequences</taxon>
        <taxon>metagenomes</taxon>
        <taxon>ecological metagenomes</taxon>
    </lineage>
</organism>